<keyword evidence="3" id="KW-1185">Reference proteome</keyword>
<evidence type="ECO:0000313" key="3">
    <source>
        <dbReference type="Proteomes" id="UP000095023"/>
    </source>
</evidence>
<keyword evidence="1" id="KW-1133">Transmembrane helix</keyword>
<evidence type="ECO:0000256" key="1">
    <source>
        <dbReference type="SAM" id="Phobius"/>
    </source>
</evidence>
<dbReference type="Proteomes" id="UP000095023">
    <property type="component" value="Unassembled WGS sequence"/>
</dbReference>
<evidence type="ECO:0000313" key="2">
    <source>
        <dbReference type="EMBL" id="ODV91497.1"/>
    </source>
</evidence>
<dbReference type="InterPro" id="IPR000366">
    <property type="entry name" value="GPCR_STE2"/>
</dbReference>
<keyword evidence="1" id="KW-0812">Transmembrane</keyword>
<dbReference type="Gene3D" id="1.10.287.920">
    <property type="entry name" value="Pheromone alpha factor receptor"/>
    <property type="match status" value="1"/>
</dbReference>
<reference evidence="3" key="1">
    <citation type="submission" date="2016-02" db="EMBL/GenBank/DDBJ databases">
        <title>Comparative genomics of biotechnologically important yeasts.</title>
        <authorList>
            <consortium name="DOE Joint Genome Institute"/>
            <person name="Riley R."/>
            <person name="Haridas S."/>
            <person name="Wolfe K.H."/>
            <person name="Lopes M.R."/>
            <person name="Hittinger C.T."/>
            <person name="Goker M."/>
            <person name="Salamov A."/>
            <person name="Wisecaver J."/>
            <person name="Long T.M."/>
            <person name="Aerts A.L."/>
            <person name="Barry K."/>
            <person name="Choi C."/>
            <person name="Clum A."/>
            <person name="Coughlan A.Y."/>
            <person name="Deshpande S."/>
            <person name="Douglass A.P."/>
            <person name="Hanson S.J."/>
            <person name="Klenk H.-P."/>
            <person name="Labutti K."/>
            <person name="Lapidus A."/>
            <person name="Lindquist E."/>
            <person name="Lipzen A."/>
            <person name="Meier-Kolthoff J.P."/>
            <person name="Ohm R.A."/>
            <person name="Otillar R.P."/>
            <person name="Pangilinan J."/>
            <person name="Peng Y."/>
            <person name="Rokas A."/>
            <person name="Rosa C.A."/>
            <person name="Scheuner C."/>
            <person name="Sibirny A.A."/>
            <person name="Slot J.C."/>
            <person name="Stielow J.B."/>
            <person name="Sun H."/>
            <person name="Kurtzman C.P."/>
            <person name="Blackwell M."/>
            <person name="Jeffries T.W."/>
            <person name="Grigoriev I.V."/>
        </authorList>
    </citation>
    <scope>NUCLEOTIDE SEQUENCE [LARGE SCALE GENOMIC DNA]</scope>
    <source>
        <strain evidence="3">NRRL Y-17796</strain>
    </source>
</reference>
<dbReference type="CDD" id="cd14939">
    <property type="entry name" value="7tmD_STE2"/>
    <property type="match status" value="1"/>
</dbReference>
<feature type="transmembrane region" description="Helical" evidence="1">
    <location>
        <begin position="262"/>
        <end position="280"/>
    </location>
</feature>
<evidence type="ECO:0008006" key="4">
    <source>
        <dbReference type="Google" id="ProtNLM"/>
    </source>
</evidence>
<feature type="transmembrane region" description="Helical" evidence="1">
    <location>
        <begin position="228"/>
        <end position="250"/>
    </location>
</feature>
<feature type="transmembrane region" description="Helical" evidence="1">
    <location>
        <begin position="147"/>
        <end position="168"/>
    </location>
</feature>
<organism evidence="2 3">
    <name type="scientific">Tortispora caseinolytica NRRL Y-17796</name>
    <dbReference type="NCBI Taxonomy" id="767744"/>
    <lineage>
        <taxon>Eukaryota</taxon>
        <taxon>Fungi</taxon>
        <taxon>Dikarya</taxon>
        <taxon>Ascomycota</taxon>
        <taxon>Saccharomycotina</taxon>
        <taxon>Trigonopsidomycetes</taxon>
        <taxon>Trigonopsidales</taxon>
        <taxon>Trigonopsidaceae</taxon>
        <taxon>Tortispora</taxon>
    </lineage>
</organism>
<dbReference type="EMBL" id="KV453841">
    <property type="protein sequence ID" value="ODV91497.1"/>
    <property type="molecule type" value="Genomic_DNA"/>
</dbReference>
<feature type="transmembrane region" description="Helical" evidence="1">
    <location>
        <begin position="188"/>
        <end position="216"/>
    </location>
</feature>
<keyword evidence="1" id="KW-0472">Membrane</keyword>
<dbReference type="AlphaFoldDB" id="A0A1E4TIF5"/>
<proteinExistence type="predicted"/>
<feature type="transmembrane region" description="Helical" evidence="1">
    <location>
        <begin position="65"/>
        <end position="88"/>
    </location>
</feature>
<dbReference type="PANTHER" id="PTHR28009:SF1">
    <property type="entry name" value="PHEROMONE ALPHA FACTOR RECEPTOR"/>
    <property type="match status" value="1"/>
</dbReference>
<dbReference type="GO" id="GO:0000750">
    <property type="term" value="P:pheromone-dependent signal transduction involved in conjugation with cellular fusion"/>
    <property type="evidence" value="ECO:0007669"/>
    <property type="project" value="TreeGrafter"/>
</dbReference>
<accession>A0A1E4TIF5</accession>
<dbReference type="InterPro" id="IPR027458">
    <property type="entry name" value="STE2_TM1-TM2_sf"/>
</dbReference>
<dbReference type="GO" id="GO:0004932">
    <property type="term" value="F:mating-type factor pheromone receptor activity"/>
    <property type="evidence" value="ECO:0007669"/>
    <property type="project" value="InterPro"/>
</dbReference>
<name>A0A1E4TIF5_9ASCO</name>
<dbReference type="PANTHER" id="PTHR28009">
    <property type="entry name" value="PHEROMONE ALPHA FACTOR RECEPTOR"/>
    <property type="match status" value="1"/>
</dbReference>
<dbReference type="PRINTS" id="PR00250">
    <property type="entry name" value="GPCRSTE2"/>
</dbReference>
<feature type="transmembrane region" description="Helical" evidence="1">
    <location>
        <begin position="35"/>
        <end position="58"/>
    </location>
</feature>
<sequence>MSDWTPMNQSVYYVLADGSLSVFSFLDADAFVHRLLYYSGLFASQIGAGILMAIVILFKIRNKFSLVFFLNELALVLLIIHCSLWLAYLTSNYTTFGVATAEYYEAITTSDKATSIASSVMQYLLVLTVLLSLLFQARVVFAGSKKLQVQVTSLMAAMAVVVMAFWTYALVRNIQSILSLLDSDEHAWYWLTASSLYAAAIFLFSLIFCAKLFFAIRQRRVLGLRQFSAMHILFIMSLQTMIIPAILTIIDVAAPLTEAGSRSLTSLFVCLSLPLSALWASSLNTSANPDSWASTNSFSSTGSGYTEKSYGTSSLASRFNNDVENSGSFSGASETVVRNEYRIEHS</sequence>
<dbReference type="GO" id="GO:0038038">
    <property type="term" value="C:G protein-coupled receptor homodimeric complex"/>
    <property type="evidence" value="ECO:0007669"/>
    <property type="project" value="TreeGrafter"/>
</dbReference>
<protein>
    <recommendedName>
        <fullName evidence="4">Pheromone alpha factor receptor</fullName>
    </recommendedName>
</protein>
<gene>
    <name evidence="2" type="ORF">CANCADRAFT_21396</name>
</gene>
<dbReference type="OrthoDB" id="5402633at2759"/>
<feature type="transmembrane region" description="Helical" evidence="1">
    <location>
        <begin position="116"/>
        <end position="135"/>
    </location>
</feature>
<dbReference type="Pfam" id="PF02116">
    <property type="entry name" value="STE2"/>
    <property type="match status" value="1"/>
</dbReference>